<dbReference type="Proteomes" id="UP001262889">
    <property type="component" value="Unassembled WGS sequence"/>
</dbReference>
<dbReference type="PROSITE" id="PS52050">
    <property type="entry name" value="WYL"/>
    <property type="match status" value="1"/>
</dbReference>
<organism evidence="1 2">
    <name type="scientific">Autumnicola tepida</name>
    <dbReference type="NCBI Taxonomy" id="3075595"/>
    <lineage>
        <taxon>Bacteria</taxon>
        <taxon>Pseudomonadati</taxon>
        <taxon>Bacteroidota</taxon>
        <taxon>Flavobacteriia</taxon>
        <taxon>Flavobacteriales</taxon>
        <taxon>Flavobacteriaceae</taxon>
        <taxon>Autumnicola</taxon>
    </lineage>
</organism>
<dbReference type="RefSeq" id="WP_311533526.1">
    <property type="nucleotide sequence ID" value="NZ_JAVRHQ010000002.1"/>
</dbReference>
<dbReference type="EMBL" id="JAVRHQ010000002">
    <property type="protein sequence ID" value="MDT0641818.1"/>
    <property type="molecule type" value="Genomic_DNA"/>
</dbReference>
<keyword evidence="2" id="KW-1185">Reference proteome</keyword>
<protein>
    <recommendedName>
        <fullName evidence="3">WYL domain-containing protein</fullName>
    </recommendedName>
</protein>
<accession>A0ABU3C6B4</accession>
<gene>
    <name evidence="1" type="ORF">RM553_03135</name>
</gene>
<comment type="caution">
    <text evidence="1">The sequence shown here is derived from an EMBL/GenBank/DDBJ whole genome shotgun (WGS) entry which is preliminary data.</text>
</comment>
<evidence type="ECO:0000313" key="1">
    <source>
        <dbReference type="EMBL" id="MDT0641818.1"/>
    </source>
</evidence>
<reference evidence="1 2" key="1">
    <citation type="submission" date="2023-09" db="EMBL/GenBank/DDBJ databases">
        <authorList>
            <person name="Rey-Velasco X."/>
        </authorList>
    </citation>
    <scope>NUCLEOTIDE SEQUENCE [LARGE SCALE GENOMIC DNA]</scope>
    <source>
        <strain evidence="1 2">F363</strain>
    </source>
</reference>
<name>A0ABU3C6B4_9FLAO</name>
<evidence type="ECO:0000313" key="2">
    <source>
        <dbReference type="Proteomes" id="UP001262889"/>
    </source>
</evidence>
<proteinExistence type="predicted"/>
<evidence type="ECO:0008006" key="3">
    <source>
        <dbReference type="Google" id="ProtNLM"/>
    </source>
</evidence>
<sequence length="98" mass="11187">MNKAIVNAIENGNLLEFTYHEHYRLVEPHRYGMFKSGNQILLAYQIKGTGEKSEIPGWKMFRVAEIKNLKISNSGFTGTRPGYETGKTDMELIYAELS</sequence>